<reference evidence="1 2" key="2">
    <citation type="submission" date="2013-11" db="EMBL/GenBank/DDBJ databases">
        <title>The Genome Sequence of Phytophthora parasitica INRA-310.</title>
        <authorList>
            <consortium name="The Broad Institute Genomics Platform"/>
            <person name="Russ C."/>
            <person name="Tyler B."/>
            <person name="Panabieres F."/>
            <person name="Shan W."/>
            <person name="Tripathy S."/>
            <person name="Grunwald N."/>
            <person name="Machado M."/>
            <person name="Johnson C.S."/>
            <person name="Arredondo F."/>
            <person name="Hong C."/>
            <person name="Coffey M."/>
            <person name="Young S.K."/>
            <person name="Zeng Q."/>
            <person name="Gargeya S."/>
            <person name="Fitzgerald M."/>
            <person name="Abouelleil A."/>
            <person name="Alvarado L."/>
            <person name="Chapman S.B."/>
            <person name="Gainer-Dewar J."/>
            <person name="Goldberg J."/>
            <person name="Griggs A."/>
            <person name="Gujja S."/>
            <person name="Hansen M."/>
            <person name="Howarth C."/>
            <person name="Imamovic A."/>
            <person name="Ireland A."/>
            <person name="Larimer J."/>
            <person name="McCowan C."/>
            <person name="Murphy C."/>
            <person name="Pearson M."/>
            <person name="Poon T.W."/>
            <person name="Priest M."/>
            <person name="Roberts A."/>
            <person name="Saif S."/>
            <person name="Shea T."/>
            <person name="Sykes S."/>
            <person name="Wortman J."/>
            <person name="Nusbaum C."/>
            <person name="Birren B."/>
        </authorList>
    </citation>
    <scope>NUCLEOTIDE SEQUENCE [LARGE SCALE GENOMIC DNA]</scope>
    <source>
        <strain evidence="1 2">INRA-310</strain>
    </source>
</reference>
<dbReference type="RefSeq" id="XP_008910353.1">
    <property type="nucleotide sequence ID" value="XM_008912105.1"/>
</dbReference>
<sequence>MNKLEASSDLQEVVKVQAMSTMEEFSHISRRVYQDLGRVQEF</sequence>
<gene>
    <name evidence="1" type="ORF">PPTG_23608</name>
</gene>
<proteinExistence type="predicted"/>
<name>W2PUX9_PHYN3</name>
<reference evidence="2" key="1">
    <citation type="submission" date="2011-12" db="EMBL/GenBank/DDBJ databases">
        <authorList>
            <consortium name="The Broad Institute Genome Sequencing Platform"/>
            <person name="Russ C."/>
            <person name="Tyler B."/>
            <person name="Panabieres F."/>
            <person name="Shan W."/>
            <person name="Tripathy S."/>
            <person name="Grunwald N."/>
            <person name="Machado M."/>
            <person name="Young S.K."/>
            <person name="Zeng Q."/>
            <person name="Gargeya S."/>
            <person name="Fitzgerald M."/>
            <person name="Haas B."/>
            <person name="Abouelleil A."/>
            <person name="Alvarado L."/>
            <person name="Arachchi H.M."/>
            <person name="Berlin A."/>
            <person name="Chapman S.B."/>
            <person name="Gearin G."/>
            <person name="Goldberg J."/>
            <person name="Griggs A."/>
            <person name="Gujja S."/>
            <person name="Hansen M."/>
            <person name="Heiman D."/>
            <person name="Howarth C."/>
            <person name="Larimer J."/>
            <person name="Lui A."/>
            <person name="MacDonald P.J.P."/>
            <person name="McCowen C."/>
            <person name="Montmayeur A."/>
            <person name="Murphy C."/>
            <person name="Neiman D."/>
            <person name="Pearson M."/>
            <person name="Priest M."/>
            <person name="Roberts A."/>
            <person name="Saif S."/>
            <person name="Shea T."/>
            <person name="Sisk P."/>
            <person name="Stolte C."/>
            <person name="Sykes S."/>
            <person name="Wortman J."/>
            <person name="Nusbaum C."/>
            <person name="Birren B."/>
        </authorList>
    </citation>
    <scope>NUCLEOTIDE SEQUENCE [LARGE SCALE GENOMIC DNA]</scope>
    <source>
        <strain evidence="2">INRA-310</strain>
    </source>
</reference>
<evidence type="ECO:0000313" key="1">
    <source>
        <dbReference type="EMBL" id="ETN04426.1"/>
    </source>
</evidence>
<protein>
    <submittedName>
        <fullName evidence="1">Uncharacterized protein</fullName>
    </submittedName>
</protein>
<dbReference type="GeneID" id="20192207"/>
<organism evidence="1 2">
    <name type="scientific">Phytophthora nicotianae (strain INRA-310)</name>
    <name type="common">Phytophthora parasitica</name>
    <dbReference type="NCBI Taxonomy" id="761204"/>
    <lineage>
        <taxon>Eukaryota</taxon>
        <taxon>Sar</taxon>
        <taxon>Stramenopiles</taxon>
        <taxon>Oomycota</taxon>
        <taxon>Peronosporomycetes</taxon>
        <taxon>Peronosporales</taxon>
        <taxon>Peronosporaceae</taxon>
        <taxon>Phytophthora</taxon>
    </lineage>
</organism>
<accession>W2PUX9</accession>
<dbReference type="VEuPathDB" id="FungiDB:PPTG_23608"/>
<dbReference type="Proteomes" id="UP000018817">
    <property type="component" value="Unassembled WGS sequence"/>
</dbReference>
<evidence type="ECO:0000313" key="2">
    <source>
        <dbReference type="Proteomes" id="UP000018817"/>
    </source>
</evidence>
<dbReference type="EMBL" id="KI669604">
    <property type="protein sequence ID" value="ETN04426.1"/>
    <property type="molecule type" value="Genomic_DNA"/>
</dbReference>
<dbReference type="AlphaFoldDB" id="W2PUX9"/>